<dbReference type="WBParaSite" id="jg15667">
    <property type="protein sequence ID" value="jg15667"/>
    <property type="gene ID" value="jg15667"/>
</dbReference>
<feature type="compositionally biased region" description="Basic and acidic residues" evidence="1">
    <location>
        <begin position="32"/>
        <end position="46"/>
    </location>
</feature>
<evidence type="ECO:0000256" key="2">
    <source>
        <dbReference type="SAM" id="Phobius"/>
    </source>
</evidence>
<organism evidence="3 4">
    <name type="scientific">Ditylenchus dipsaci</name>
    <dbReference type="NCBI Taxonomy" id="166011"/>
    <lineage>
        <taxon>Eukaryota</taxon>
        <taxon>Metazoa</taxon>
        <taxon>Ecdysozoa</taxon>
        <taxon>Nematoda</taxon>
        <taxon>Chromadorea</taxon>
        <taxon>Rhabditida</taxon>
        <taxon>Tylenchina</taxon>
        <taxon>Tylenchomorpha</taxon>
        <taxon>Sphaerularioidea</taxon>
        <taxon>Anguinidae</taxon>
        <taxon>Anguininae</taxon>
        <taxon>Ditylenchus</taxon>
    </lineage>
</organism>
<accession>A0A915D525</accession>
<reference evidence="4" key="1">
    <citation type="submission" date="2022-11" db="UniProtKB">
        <authorList>
            <consortium name="WormBaseParasite"/>
        </authorList>
    </citation>
    <scope>IDENTIFICATION</scope>
</reference>
<proteinExistence type="predicted"/>
<keyword evidence="2" id="KW-0472">Membrane</keyword>
<evidence type="ECO:0000256" key="1">
    <source>
        <dbReference type="SAM" id="MobiDB-lite"/>
    </source>
</evidence>
<dbReference type="AlphaFoldDB" id="A0A915D525"/>
<evidence type="ECO:0000313" key="4">
    <source>
        <dbReference type="WBParaSite" id="jg15667"/>
    </source>
</evidence>
<feature type="transmembrane region" description="Helical" evidence="2">
    <location>
        <begin position="65"/>
        <end position="92"/>
    </location>
</feature>
<evidence type="ECO:0000313" key="3">
    <source>
        <dbReference type="Proteomes" id="UP000887574"/>
    </source>
</evidence>
<name>A0A915D525_9BILA</name>
<keyword evidence="2" id="KW-1133">Transmembrane helix</keyword>
<protein>
    <submittedName>
        <fullName evidence="4">Uncharacterized protein</fullName>
    </submittedName>
</protein>
<dbReference type="Proteomes" id="UP000887574">
    <property type="component" value="Unplaced"/>
</dbReference>
<keyword evidence="2" id="KW-0812">Transmembrane</keyword>
<sequence>MISRVELDESQASTASAGIIPNGFKTNGTYRKGREQPEENVRKDSQDSVMGSSVDLRRLMSIACAFYWLVITVVIVPTASICTQLIFLWPILMFSRKLYNWLEHELCWLVNGSWVACGQYSGLNIIEYGDDITQYADKRCLCLANHLGLVDHFCLMSAFHDKSLWLENICG</sequence>
<feature type="region of interest" description="Disordered" evidence="1">
    <location>
        <begin position="18"/>
        <end position="46"/>
    </location>
</feature>
<keyword evidence="3" id="KW-1185">Reference proteome</keyword>